<keyword evidence="4 6" id="KW-0046">Antibiotic resistance</keyword>
<dbReference type="Gene3D" id="3.10.450.50">
    <property type="match status" value="1"/>
</dbReference>
<dbReference type="KEGG" id="run:DR864_12010"/>
<dbReference type="PROSITE" id="PS00336">
    <property type="entry name" value="BETA_LACTAMASE_C"/>
    <property type="match status" value="1"/>
</dbReference>
<organism evidence="9 10">
    <name type="scientific">Runella rosea</name>
    <dbReference type="NCBI Taxonomy" id="2259595"/>
    <lineage>
        <taxon>Bacteria</taxon>
        <taxon>Pseudomonadati</taxon>
        <taxon>Bacteroidota</taxon>
        <taxon>Cytophagia</taxon>
        <taxon>Cytophagales</taxon>
        <taxon>Spirosomataceae</taxon>
        <taxon>Runella</taxon>
    </lineage>
</organism>
<sequence length="630" mass="69279">MKKTIIFFALSLLANLVFAQQKLPEDIVESIKKRIEYGHSPSYVVGIIDKDGPHYYAFGTKTIGGQPANEHTIYEIGSISKTFTAILLAQMVQEGKLNTDDAAQNYLPASLKLPMRDNKQITLGHLSDHTSSIPRLPSNMAPKNQANPYADYTVEQMYAFLNGYTLPRDIGSAYEYSNLAAGLLGHILSLKAGTSYEKLMVSKIASPLGMKTTKITFDQQMKQNLAMGHSNGVQVSNWDIPTLAGAGAIRSSLHNMLRYVAANMGLQKSELYPAMQLTHQVRHDKAGSGTRVGLGWHISKGTEGDVIWHNGGTGGYRTFAGFVKETGKGVVVLTNSDKGADDIGFRLLNSTAKLIAVKKSAVAVIKETLETKGLDAALKVYDELKKDKASYEFDGNAINKLGINYFEAGKKAEALAVFKINVDEFPKSFNAYDSYAEALMKDGQKEAAIVNYKKSLELNPANTNAVDMLAKMGVGEPTKAISQSAADLTRIAEIDKSYWSQISRTVKEGDFEGYKATCHENAVLVTTSGQNKYSVSMTSALARWKQGFLDTKQGKQMDNVSFRFSQRIGDETTAHETGIFYFTSHDSTGKLIAESYTHLEALLVKQGDKWVCLMEYQKSKATREEWDALK</sequence>
<dbReference type="SUPFAM" id="SSF54427">
    <property type="entry name" value="NTF2-like"/>
    <property type="match status" value="1"/>
</dbReference>
<dbReference type="EC" id="3.5.2.6" evidence="6"/>
<evidence type="ECO:0000259" key="8">
    <source>
        <dbReference type="Pfam" id="PF00144"/>
    </source>
</evidence>
<dbReference type="InterPro" id="IPR050491">
    <property type="entry name" value="AmpC-like"/>
</dbReference>
<evidence type="ECO:0000256" key="4">
    <source>
        <dbReference type="ARBA" id="ARBA00023251"/>
    </source>
</evidence>
<proteinExistence type="inferred from homology"/>
<evidence type="ECO:0000256" key="2">
    <source>
        <dbReference type="ARBA" id="ARBA00007840"/>
    </source>
</evidence>
<feature type="domain" description="Beta-lactamase-related" evidence="8">
    <location>
        <begin position="32"/>
        <end position="341"/>
    </location>
</feature>
<dbReference type="InterPro" id="IPR019734">
    <property type="entry name" value="TPR_rpt"/>
</dbReference>
<dbReference type="EMBL" id="CP030850">
    <property type="protein sequence ID" value="AXE18424.1"/>
    <property type="molecule type" value="Genomic_DNA"/>
</dbReference>
<dbReference type="GO" id="GO:0030288">
    <property type="term" value="C:outer membrane-bounded periplasmic space"/>
    <property type="evidence" value="ECO:0007669"/>
    <property type="project" value="InterPro"/>
</dbReference>
<dbReference type="OrthoDB" id="9793489at2"/>
<dbReference type="SMART" id="SM00028">
    <property type="entry name" value="TPR"/>
    <property type="match status" value="2"/>
</dbReference>
<protein>
    <recommendedName>
        <fullName evidence="6">Beta-lactamase</fullName>
        <ecNumber evidence="6">3.5.2.6</ecNumber>
    </recommendedName>
</protein>
<dbReference type="Gene3D" id="1.25.40.10">
    <property type="entry name" value="Tetratricopeptide repeat domain"/>
    <property type="match status" value="1"/>
</dbReference>
<keyword evidence="3 6" id="KW-0378">Hydrolase</keyword>
<dbReference type="InterPro" id="IPR001466">
    <property type="entry name" value="Beta-lactam-related"/>
</dbReference>
<feature type="signal peptide" evidence="7">
    <location>
        <begin position="1"/>
        <end position="19"/>
    </location>
</feature>
<dbReference type="InterPro" id="IPR001586">
    <property type="entry name" value="Beta-lactam_class-C_AS"/>
</dbReference>
<keyword evidence="5" id="KW-0802">TPR repeat</keyword>
<feature type="chain" id="PRO_5016922688" description="Beta-lactamase" evidence="7">
    <location>
        <begin position="20"/>
        <end position="630"/>
    </location>
</feature>
<evidence type="ECO:0000256" key="6">
    <source>
        <dbReference type="RuleBase" id="RU361140"/>
    </source>
</evidence>
<dbReference type="PROSITE" id="PS50005">
    <property type="entry name" value="TPR"/>
    <property type="match status" value="1"/>
</dbReference>
<keyword evidence="7" id="KW-0732">Signal</keyword>
<dbReference type="RefSeq" id="WP_114067207.1">
    <property type="nucleotide sequence ID" value="NZ_CP030850.1"/>
</dbReference>
<dbReference type="GO" id="GO:0046677">
    <property type="term" value="P:response to antibiotic"/>
    <property type="evidence" value="ECO:0007669"/>
    <property type="project" value="UniProtKB-UniRule"/>
</dbReference>
<dbReference type="SUPFAM" id="SSF48452">
    <property type="entry name" value="TPR-like"/>
    <property type="match status" value="1"/>
</dbReference>
<name>A0A344TIF3_9BACT</name>
<dbReference type="Proteomes" id="UP000251993">
    <property type="component" value="Chromosome"/>
</dbReference>
<evidence type="ECO:0000256" key="1">
    <source>
        <dbReference type="ARBA" id="ARBA00001526"/>
    </source>
</evidence>
<comment type="catalytic activity">
    <reaction evidence="1 6">
        <text>a beta-lactam + H2O = a substituted beta-amino acid</text>
        <dbReference type="Rhea" id="RHEA:20401"/>
        <dbReference type="ChEBI" id="CHEBI:15377"/>
        <dbReference type="ChEBI" id="CHEBI:35627"/>
        <dbReference type="ChEBI" id="CHEBI:140347"/>
        <dbReference type="EC" id="3.5.2.6"/>
    </reaction>
</comment>
<gene>
    <name evidence="9" type="ORF">DR864_12010</name>
</gene>
<accession>A0A344TIF3</accession>
<feature type="repeat" description="TPR" evidence="5">
    <location>
        <begin position="429"/>
        <end position="462"/>
    </location>
</feature>
<dbReference type="AlphaFoldDB" id="A0A344TIF3"/>
<dbReference type="Gene3D" id="3.40.710.10">
    <property type="entry name" value="DD-peptidase/beta-lactamase superfamily"/>
    <property type="match status" value="1"/>
</dbReference>
<dbReference type="PANTHER" id="PTHR46825:SF9">
    <property type="entry name" value="BETA-LACTAMASE-RELATED DOMAIN-CONTAINING PROTEIN"/>
    <property type="match status" value="1"/>
</dbReference>
<evidence type="ECO:0000256" key="3">
    <source>
        <dbReference type="ARBA" id="ARBA00022801"/>
    </source>
</evidence>
<evidence type="ECO:0000313" key="10">
    <source>
        <dbReference type="Proteomes" id="UP000251993"/>
    </source>
</evidence>
<dbReference type="GO" id="GO:0017001">
    <property type="term" value="P:antibiotic catabolic process"/>
    <property type="evidence" value="ECO:0007669"/>
    <property type="project" value="InterPro"/>
</dbReference>
<dbReference type="Pfam" id="PF00144">
    <property type="entry name" value="Beta-lactamase"/>
    <property type="match status" value="1"/>
</dbReference>
<dbReference type="PANTHER" id="PTHR46825">
    <property type="entry name" value="D-ALANYL-D-ALANINE-CARBOXYPEPTIDASE/ENDOPEPTIDASE AMPH"/>
    <property type="match status" value="1"/>
</dbReference>
<evidence type="ECO:0000256" key="7">
    <source>
        <dbReference type="SAM" id="SignalP"/>
    </source>
</evidence>
<evidence type="ECO:0000313" key="9">
    <source>
        <dbReference type="EMBL" id="AXE18424.1"/>
    </source>
</evidence>
<dbReference type="GO" id="GO:0008800">
    <property type="term" value="F:beta-lactamase activity"/>
    <property type="evidence" value="ECO:0007669"/>
    <property type="project" value="UniProtKB-UniRule"/>
</dbReference>
<reference evidence="9 10" key="1">
    <citation type="submission" date="2018-07" db="EMBL/GenBank/DDBJ databases">
        <title>Genome sequencing of Runella.</title>
        <authorList>
            <person name="Baek M.-G."/>
            <person name="Yi H."/>
        </authorList>
    </citation>
    <scope>NUCLEOTIDE SEQUENCE [LARGE SCALE GENOMIC DNA]</scope>
    <source>
        <strain evidence="9 10">HYN0085</strain>
    </source>
</reference>
<dbReference type="InterPro" id="IPR011990">
    <property type="entry name" value="TPR-like_helical_dom_sf"/>
</dbReference>
<keyword evidence="10" id="KW-1185">Reference proteome</keyword>
<evidence type="ECO:0000256" key="5">
    <source>
        <dbReference type="PROSITE-ProRule" id="PRU00339"/>
    </source>
</evidence>
<dbReference type="InterPro" id="IPR012338">
    <property type="entry name" value="Beta-lactam/transpept-like"/>
</dbReference>
<dbReference type="SUPFAM" id="SSF56601">
    <property type="entry name" value="beta-lactamase/transpeptidase-like"/>
    <property type="match status" value="1"/>
</dbReference>
<comment type="similarity">
    <text evidence="2 6">Belongs to the class-C beta-lactamase family.</text>
</comment>
<dbReference type="InterPro" id="IPR032710">
    <property type="entry name" value="NTF2-like_dom_sf"/>
</dbReference>